<protein>
    <recommendedName>
        <fullName evidence="7">C2H2-type domain-containing protein</fullName>
    </recommendedName>
</protein>
<feature type="domain" description="C2H2-type" evidence="7">
    <location>
        <begin position="716"/>
        <end position="740"/>
    </location>
</feature>
<name>A0ABP1QUA7_9HEXA</name>
<dbReference type="InterPro" id="IPR036236">
    <property type="entry name" value="Znf_C2H2_sf"/>
</dbReference>
<dbReference type="SMART" id="SM00355">
    <property type="entry name" value="ZnF_C2H2"/>
    <property type="match status" value="11"/>
</dbReference>
<keyword evidence="1" id="KW-0479">Metal-binding</keyword>
<evidence type="ECO:0000256" key="3">
    <source>
        <dbReference type="ARBA" id="ARBA00022771"/>
    </source>
</evidence>
<feature type="domain" description="C2H2-type" evidence="7">
    <location>
        <begin position="811"/>
        <end position="834"/>
    </location>
</feature>
<dbReference type="PROSITE" id="PS00028">
    <property type="entry name" value="ZINC_FINGER_C2H2_1"/>
    <property type="match status" value="7"/>
</dbReference>
<feature type="domain" description="C2H2-type" evidence="7">
    <location>
        <begin position="783"/>
        <end position="810"/>
    </location>
</feature>
<feature type="region of interest" description="Disordered" evidence="6">
    <location>
        <begin position="1"/>
        <end position="27"/>
    </location>
</feature>
<comment type="caution">
    <text evidence="8">The sequence shown here is derived from an EMBL/GenBank/DDBJ whole genome shotgun (WGS) entry which is preliminary data.</text>
</comment>
<sequence length="882" mass="101578">MEAIEEESESPSEIEIDTKPNFYSVSSESEEMEKSDGILHVLKLDECCLLCGQLAITYDSEGNVVKREREDDETGDGIESQRHQFTYQDLFSFLCRCLKVKKEEWSFHTDSKDLFPFCEMCEFLLVSLAEVYCRLDELGEVLRGKMVEAEEDKFWKEALYVKHNRRYLTFRKQVLKDKFKGDKIQKKSNLPNPVGIMSSIRVAKSDIVNCKVPLSPVEPGDSEPRQLRSRSCKIMNNNSSHASLKTHEGDSDFSIDDEEPEVDMDDLLQNDCHSSTTSDYASDDISDNDFNKKTVSKTKRTSQKRNVRANKKSSLSNLDPLSNSGRRIANKYVRKHNSKRRTPVRKARVRNPRKPENSTWKSDNSGFMLINPETGNITYSTGYGNRFRSTRTVLEFTKLGDKGGYQCCTCLDVIPHESQRLNQQSRFRTHFIQTHSPRYMCRLCPNPNRCSSSEELLQHAILIHGLPDLQTYHKRVGSLRLKDSMEKRIEVRKKRSILYSDNQSSCQICGMPFINLEVNTIREHNKSHLNDEEKQEIEQMDDNLSMIKTYQCHTCGKSLQGALSLRSHMRIHSEEKTVCRICGEAVQWLGPHMKKAHSNCTTYNTYEDKNCKPQCKVCGMSFIGLPNYSIRVHKRSHRSLRNRKKIEISLDTRNNPNCEVCGMPFNNLPKFTINEHMWSHRSEDERQNMVCQICGKILRSESSLRSHEETHADNKYVCSICGETYKQEANLDRHIARVHADGTWKGPFVCNYPSCDISLDTDSKLVAHVEKEHSKSEEAKKKVMCWKCGKVLASSWALKLHGLVHSKERNFKCAICSKTFPLKATLQNHEAQMHGVGLKCATFKCDQPGCNVEYRSDIYLKSHLRRVHGVYVRKNVKKTESQ</sequence>
<evidence type="ECO:0000259" key="7">
    <source>
        <dbReference type="PROSITE" id="PS50157"/>
    </source>
</evidence>
<feature type="compositionally biased region" description="Acidic residues" evidence="6">
    <location>
        <begin position="1"/>
        <end position="15"/>
    </location>
</feature>
<evidence type="ECO:0000256" key="1">
    <source>
        <dbReference type="ARBA" id="ARBA00022723"/>
    </source>
</evidence>
<reference evidence="8 9" key="1">
    <citation type="submission" date="2024-08" db="EMBL/GenBank/DDBJ databases">
        <authorList>
            <person name="Cucini C."/>
            <person name="Frati F."/>
        </authorList>
    </citation>
    <scope>NUCLEOTIDE SEQUENCE [LARGE SCALE GENOMIC DNA]</scope>
</reference>
<evidence type="ECO:0000256" key="6">
    <source>
        <dbReference type="SAM" id="MobiDB-lite"/>
    </source>
</evidence>
<evidence type="ECO:0000256" key="4">
    <source>
        <dbReference type="ARBA" id="ARBA00022833"/>
    </source>
</evidence>
<keyword evidence="3 5" id="KW-0863">Zinc-finger</keyword>
<dbReference type="EMBL" id="CAXLJM020000046">
    <property type="protein sequence ID" value="CAL8111558.1"/>
    <property type="molecule type" value="Genomic_DNA"/>
</dbReference>
<accession>A0ABP1QUA7</accession>
<evidence type="ECO:0000313" key="9">
    <source>
        <dbReference type="Proteomes" id="UP001642540"/>
    </source>
</evidence>
<dbReference type="Gene3D" id="3.30.160.60">
    <property type="entry name" value="Classic Zinc Finger"/>
    <property type="match status" value="5"/>
</dbReference>
<keyword evidence="4" id="KW-0862">Zinc</keyword>
<evidence type="ECO:0000256" key="2">
    <source>
        <dbReference type="ARBA" id="ARBA00022737"/>
    </source>
</evidence>
<feature type="region of interest" description="Disordered" evidence="6">
    <location>
        <begin position="236"/>
        <end position="365"/>
    </location>
</feature>
<gene>
    <name evidence="8" type="ORF">ODALV1_LOCUS15150</name>
</gene>
<feature type="compositionally biased region" description="Basic residues" evidence="6">
    <location>
        <begin position="328"/>
        <end position="352"/>
    </location>
</feature>
<dbReference type="Pfam" id="PF00096">
    <property type="entry name" value="zf-C2H2"/>
    <property type="match status" value="3"/>
</dbReference>
<feature type="compositionally biased region" description="Acidic residues" evidence="6">
    <location>
        <begin position="251"/>
        <end position="268"/>
    </location>
</feature>
<dbReference type="InterPro" id="IPR013087">
    <property type="entry name" value="Znf_C2H2_type"/>
</dbReference>
<keyword evidence="9" id="KW-1185">Reference proteome</keyword>
<dbReference type="Proteomes" id="UP001642540">
    <property type="component" value="Unassembled WGS sequence"/>
</dbReference>
<feature type="compositionally biased region" description="Polar residues" evidence="6">
    <location>
        <begin position="271"/>
        <end position="280"/>
    </location>
</feature>
<dbReference type="PANTHER" id="PTHR24379">
    <property type="entry name" value="KRAB AND ZINC FINGER DOMAIN-CONTAINING"/>
    <property type="match status" value="1"/>
</dbReference>
<feature type="domain" description="C2H2-type" evidence="7">
    <location>
        <begin position="689"/>
        <end position="716"/>
    </location>
</feature>
<dbReference type="PANTHER" id="PTHR24379:SF127">
    <property type="entry name" value="BLOODY FINGERS-RELATED"/>
    <property type="match status" value="1"/>
</dbReference>
<organism evidence="8 9">
    <name type="scientific">Orchesella dallaii</name>
    <dbReference type="NCBI Taxonomy" id="48710"/>
    <lineage>
        <taxon>Eukaryota</taxon>
        <taxon>Metazoa</taxon>
        <taxon>Ecdysozoa</taxon>
        <taxon>Arthropoda</taxon>
        <taxon>Hexapoda</taxon>
        <taxon>Collembola</taxon>
        <taxon>Entomobryomorpha</taxon>
        <taxon>Entomobryoidea</taxon>
        <taxon>Orchesellidae</taxon>
        <taxon>Orchesellinae</taxon>
        <taxon>Orchesella</taxon>
    </lineage>
</organism>
<feature type="compositionally biased region" description="Basic residues" evidence="6">
    <location>
        <begin position="294"/>
        <end position="311"/>
    </location>
</feature>
<dbReference type="PROSITE" id="PS50157">
    <property type="entry name" value="ZINC_FINGER_C2H2_2"/>
    <property type="match status" value="6"/>
</dbReference>
<evidence type="ECO:0000313" key="8">
    <source>
        <dbReference type="EMBL" id="CAL8111558.1"/>
    </source>
</evidence>
<feature type="compositionally biased region" description="Low complexity" evidence="6">
    <location>
        <begin position="312"/>
        <end position="324"/>
    </location>
</feature>
<feature type="domain" description="C2H2-type" evidence="7">
    <location>
        <begin position="843"/>
        <end position="868"/>
    </location>
</feature>
<proteinExistence type="predicted"/>
<dbReference type="SUPFAM" id="SSF57667">
    <property type="entry name" value="beta-beta-alpha zinc fingers"/>
    <property type="match status" value="3"/>
</dbReference>
<feature type="domain" description="C2H2-type" evidence="7">
    <location>
        <begin position="550"/>
        <end position="577"/>
    </location>
</feature>
<keyword evidence="2" id="KW-0677">Repeat</keyword>
<evidence type="ECO:0000256" key="5">
    <source>
        <dbReference type="PROSITE-ProRule" id="PRU00042"/>
    </source>
</evidence>